<reference evidence="2" key="1">
    <citation type="journal article" date="2019" name="Int. J. Syst. Evol. Microbiol.">
        <title>The Global Catalogue of Microorganisms (GCM) 10K type strain sequencing project: providing services to taxonomists for standard genome sequencing and annotation.</title>
        <authorList>
            <consortium name="The Broad Institute Genomics Platform"/>
            <consortium name="The Broad Institute Genome Sequencing Center for Infectious Disease"/>
            <person name="Wu L."/>
            <person name="Ma J."/>
        </authorList>
    </citation>
    <scope>NUCLEOTIDE SEQUENCE [LARGE SCALE GENOMIC DNA]</scope>
    <source>
        <strain evidence="2">KCTC 42805</strain>
    </source>
</reference>
<dbReference type="EMBL" id="JBHULN010000002">
    <property type="protein sequence ID" value="MFD2570097.1"/>
    <property type="molecule type" value="Genomic_DNA"/>
</dbReference>
<accession>A0ABW5M359</accession>
<dbReference type="RefSeq" id="WP_381520246.1">
    <property type="nucleotide sequence ID" value="NZ_JBHULN010000002.1"/>
</dbReference>
<name>A0ABW5M359_9BACT</name>
<keyword evidence="2" id="KW-1185">Reference proteome</keyword>
<sequence length="142" mass="16909">MRVEDLAPQTLDRIKSSRWDRIMEKHEGPETWEWKFKGYQPDDVIFRMMPNFDQVAARPQFMQIGDHCVLLPVSRSHHPNITILHHFLSEDHTKLVIYLKDVTYDDSLFGAGYMTICDRQPEGFYLTTLYHEWFIIDYDAEA</sequence>
<organism evidence="1 2">
    <name type="scientific">Spirosoma soli</name>
    <dbReference type="NCBI Taxonomy" id="1770529"/>
    <lineage>
        <taxon>Bacteria</taxon>
        <taxon>Pseudomonadati</taxon>
        <taxon>Bacteroidota</taxon>
        <taxon>Cytophagia</taxon>
        <taxon>Cytophagales</taxon>
        <taxon>Cytophagaceae</taxon>
        <taxon>Spirosoma</taxon>
    </lineage>
</organism>
<proteinExistence type="predicted"/>
<dbReference type="Proteomes" id="UP001597469">
    <property type="component" value="Unassembled WGS sequence"/>
</dbReference>
<evidence type="ECO:0000313" key="2">
    <source>
        <dbReference type="Proteomes" id="UP001597469"/>
    </source>
</evidence>
<gene>
    <name evidence="1" type="ORF">ACFSUS_05585</name>
</gene>
<evidence type="ECO:0000313" key="1">
    <source>
        <dbReference type="EMBL" id="MFD2570097.1"/>
    </source>
</evidence>
<comment type="caution">
    <text evidence="1">The sequence shown here is derived from an EMBL/GenBank/DDBJ whole genome shotgun (WGS) entry which is preliminary data.</text>
</comment>
<protein>
    <submittedName>
        <fullName evidence="1">Uncharacterized protein</fullName>
    </submittedName>
</protein>